<evidence type="ECO:0000313" key="1">
    <source>
        <dbReference type="EMBL" id="NWJ45156.1"/>
    </source>
</evidence>
<dbReference type="InterPro" id="IPR023168">
    <property type="entry name" value="GatB_Yqey_C_2"/>
</dbReference>
<evidence type="ECO:0000313" key="2">
    <source>
        <dbReference type="EMBL" id="WJW67036.1"/>
    </source>
</evidence>
<dbReference type="InterPro" id="IPR003789">
    <property type="entry name" value="Asn/Gln_tRNA_amidoTrase-B-like"/>
</dbReference>
<reference evidence="1 3" key="1">
    <citation type="submission" date="2020-06" db="EMBL/GenBank/DDBJ databases">
        <title>Anoxygenic phototrophic Chloroflexota member uses a Type I reaction center.</title>
        <authorList>
            <person name="Tsuji J.M."/>
            <person name="Shaw N.A."/>
            <person name="Nagashima S."/>
            <person name="Venkiteswaran J."/>
            <person name="Schiff S.L."/>
            <person name="Hanada S."/>
            <person name="Tank M."/>
            <person name="Neufeld J.D."/>
        </authorList>
    </citation>
    <scope>NUCLEOTIDE SEQUENCE [LARGE SCALE GENOMIC DNA]</scope>
    <source>
        <strain evidence="1">L227-S17</strain>
    </source>
</reference>
<dbReference type="Gene3D" id="1.10.10.410">
    <property type="match status" value="1"/>
</dbReference>
<organism evidence="1 3">
    <name type="scientific">Candidatus Chlorohelix allophototropha</name>
    <dbReference type="NCBI Taxonomy" id="3003348"/>
    <lineage>
        <taxon>Bacteria</taxon>
        <taxon>Bacillati</taxon>
        <taxon>Chloroflexota</taxon>
        <taxon>Chloroflexia</taxon>
        <taxon>Candidatus Chloroheliales</taxon>
        <taxon>Candidatus Chloroheliaceae</taxon>
        <taxon>Candidatus Chlorohelix</taxon>
    </lineage>
</organism>
<dbReference type="RefSeq" id="WP_341468931.1">
    <property type="nucleotide sequence ID" value="NZ_CP128399.1"/>
</dbReference>
<dbReference type="Proteomes" id="UP000521676">
    <property type="component" value="Unassembled WGS sequence"/>
</dbReference>
<dbReference type="Pfam" id="PF09424">
    <property type="entry name" value="YqeY"/>
    <property type="match status" value="1"/>
</dbReference>
<evidence type="ECO:0000313" key="3">
    <source>
        <dbReference type="Proteomes" id="UP000521676"/>
    </source>
</evidence>
<dbReference type="GO" id="GO:0016884">
    <property type="term" value="F:carbon-nitrogen ligase activity, with glutamine as amido-N-donor"/>
    <property type="evidence" value="ECO:0007669"/>
    <property type="project" value="InterPro"/>
</dbReference>
<reference evidence="2" key="2">
    <citation type="journal article" date="2024" name="Nature">
        <title>Anoxygenic phototroph of the Chloroflexota uses a type I reaction centre.</title>
        <authorList>
            <person name="Tsuji J.M."/>
            <person name="Shaw N.A."/>
            <person name="Nagashima S."/>
            <person name="Venkiteswaran J.J."/>
            <person name="Schiff S.L."/>
            <person name="Watanabe T."/>
            <person name="Fukui M."/>
            <person name="Hanada S."/>
            <person name="Tank M."/>
            <person name="Neufeld J.D."/>
        </authorList>
    </citation>
    <scope>NUCLEOTIDE SEQUENCE</scope>
    <source>
        <strain evidence="2">L227-S17</strain>
    </source>
</reference>
<dbReference type="Proteomes" id="UP001431572">
    <property type="component" value="Chromosome 1"/>
</dbReference>
<protein>
    <submittedName>
        <fullName evidence="1">GatB/YqeY domain-containing protein</fullName>
    </submittedName>
</protein>
<name>A0A8T7M2B5_9CHLR</name>
<gene>
    <name evidence="1" type="ORF">HXX08_04675</name>
    <name evidence="2" type="ORF">OZ401_000284</name>
</gene>
<accession>A0A8T7M2B5</accession>
<dbReference type="SUPFAM" id="SSF89095">
    <property type="entry name" value="GatB/YqeY motif"/>
    <property type="match status" value="1"/>
</dbReference>
<keyword evidence="4" id="KW-1185">Reference proteome</keyword>
<sequence>MGLKEQLQADMVAAMKGGDKARTDAVRLIKAAIQRFELDHTDSKSPLYGKPITEDDYLGVVAKEIKQRRESIEQFRKGNREDLAEKEEAEIRIFEVYLPRQLTRDEITLLVSSIIEREGKEFKKVMPLAAKEFKGKADGKLVSEVVRELTS</sequence>
<dbReference type="Gene3D" id="1.10.1510.10">
    <property type="entry name" value="Uncharacterised protein YqeY/AIM41 PF09424, N-terminal domain"/>
    <property type="match status" value="1"/>
</dbReference>
<dbReference type="EMBL" id="CP128399">
    <property type="protein sequence ID" value="WJW67036.1"/>
    <property type="molecule type" value="Genomic_DNA"/>
</dbReference>
<dbReference type="PANTHER" id="PTHR28055">
    <property type="entry name" value="ALTERED INHERITANCE OF MITOCHONDRIA PROTEIN 41, MITOCHONDRIAL"/>
    <property type="match status" value="1"/>
</dbReference>
<proteinExistence type="predicted"/>
<dbReference type="AlphaFoldDB" id="A0A8T7M2B5"/>
<dbReference type="EMBL" id="JACATZ010000001">
    <property type="protein sequence ID" value="NWJ45156.1"/>
    <property type="molecule type" value="Genomic_DNA"/>
</dbReference>
<dbReference type="PANTHER" id="PTHR28055:SF1">
    <property type="entry name" value="ALTERED INHERITANCE OF MITOCHONDRIA PROTEIN 41, MITOCHONDRIAL"/>
    <property type="match status" value="1"/>
</dbReference>
<evidence type="ECO:0000313" key="4">
    <source>
        <dbReference type="Proteomes" id="UP001431572"/>
    </source>
</evidence>
<dbReference type="InterPro" id="IPR019004">
    <property type="entry name" value="YqeY/Aim41"/>
</dbReference>
<dbReference type="InterPro" id="IPR042184">
    <property type="entry name" value="YqeY/Aim41_N"/>
</dbReference>